<reference evidence="2 3" key="1">
    <citation type="submission" date="2019-07" db="EMBL/GenBank/DDBJ databases">
        <title>Draft genome for Streptomyces benahoarensis MZ03-48.</title>
        <authorList>
            <person name="Gonzalez-Pimentel J.L."/>
        </authorList>
    </citation>
    <scope>NUCLEOTIDE SEQUENCE [LARGE SCALE GENOMIC DNA]</scope>
    <source>
        <strain evidence="2 3">MZ03-48</strain>
    </source>
</reference>
<evidence type="ECO:0000313" key="2">
    <source>
        <dbReference type="EMBL" id="TSB40231.1"/>
    </source>
</evidence>
<feature type="domain" description="DUF397" evidence="1">
    <location>
        <begin position="8"/>
        <end position="65"/>
    </location>
</feature>
<sequence>MAQALERAVWKKSSYSGGSEAQCVEAADLTGTAYAAVAVRDSKAPQGPALVFPASGWSSFVSAVRSGEFPAA</sequence>
<dbReference type="Proteomes" id="UP000320888">
    <property type="component" value="Unassembled WGS sequence"/>
</dbReference>
<comment type="caution">
    <text evidence="2">The sequence shown here is derived from an EMBL/GenBank/DDBJ whole genome shotgun (WGS) entry which is preliminary data.</text>
</comment>
<organism evidence="2 3">
    <name type="scientific">Streptomyces benahoarensis</name>
    <dbReference type="NCBI Taxonomy" id="2595054"/>
    <lineage>
        <taxon>Bacteria</taxon>
        <taxon>Bacillati</taxon>
        <taxon>Actinomycetota</taxon>
        <taxon>Actinomycetes</taxon>
        <taxon>Kitasatosporales</taxon>
        <taxon>Streptomycetaceae</taxon>
        <taxon>Streptomyces</taxon>
    </lineage>
</organism>
<proteinExistence type="predicted"/>
<dbReference type="EMBL" id="VKLS01000151">
    <property type="protein sequence ID" value="TSB40231.1"/>
    <property type="molecule type" value="Genomic_DNA"/>
</dbReference>
<protein>
    <submittedName>
        <fullName evidence="2">DUF397 domain-containing protein</fullName>
    </submittedName>
</protein>
<dbReference type="Pfam" id="PF04149">
    <property type="entry name" value="DUF397"/>
    <property type="match status" value="1"/>
</dbReference>
<gene>
    <name evidence="2" type="ORF">FNZ23_14435</name>
</gene>
<dbReference type="InterPro" id="IPR007278">
    <property type="entry name" value="DUF397"/>
</dbReference>
<evidence type="ECO:0000313" key="3">
    <source>
        <dbReference type="Proteomes" id="UP000320888"/>
    </source>
</evidence>
<accession>A0A553ZFJ1</accession>
<evidence type="ECO:0000259" key="1">
    <source>
        <dbReference type="Pfam" id="PF04149"/>
    </source>
</evidence>
<keyword evidence="3" id="KW-1185">Reference proteome</keyword>
<dbReference type="OrthoDB" id="4570646at2"/>
<dbReference type="AlphaFoldDB" id="A0A553ZFJ1"/>
<name>A0A553ZFJ1_9ACTN</name>